<gene>
    <name evidence="1" type="ORF">TREVI0001_1867</name>
</gene>
<dbReference type="Proteomes" id="UP000004509">
    <property type="component" value="Unassembled WGS sequence"/>
</dbReference>
<name>C8PPC5_9SPIR</name>
<evidence type="ECO:0000313" key="2">
    <source>
        <dbReference type="Proteomes" id="UP000004509"/>
    </source>
</evidence>
<sequence length="44" mass="5327">MYPYLYLLQAFKKTVPQKMGMKKKRASIRCMNARPIRYIKFTIV</sequence>
<evidence type="ECO:0000313" key="1">
    <source>
        <dbReference type="EMBL" id="EEV20697.1"/>
    </source>
</evidence>
<dbReference type="AlphaFoldDB" id="C8PPC5"/>
<organism evidence="1 2">
    <name type="scientific">Treponema vincentii ATCC 35580</name>
    <dbReference type="NCBI Taxonomy" id="596324"/>
    <lineage>
        <taxon>Bacteria</taxon>
        <taxon>Pseudomonadati</taxon>
        <taxon>Spirochaetota</taxon>
        <taxon>Spirochaetia</taxon>
        <taxon>Spirochaetales</taxon>
        <taxon>Treponemataceae</taxon>
        <taxon>Treponema</taxon>
    </lineage>
</organism>
<reference evidence="1 2" key="1">
    <citation type="submission" date="2009-07" db="EMBL/GenBank/DDBJ databases">
        <authorList>
            <person name="Madupu R."/>
            <person name="Sebastian Y."/>
            <person name="Durkin A.S."/>
            <person name="Torralba M."/>
            <person name="Methe B."/>
            <person name="Sutton G.G."/>
            <person name="Strausberg R.L."/>
            <person name="Nelson K.E."/>
        </authorList>
    </citation>
    <scope>NUCLEOTIDE SEQUENCE [LARGE SCALE GENOMIC DNA]</scope>
    <source>
        <strain evidence="1 2">ATCC 35580</strain>
    </source>
</reference>
<protein>
    <submittedName>
        <fullName evidence="1">Uncharacterized protein</fullName>
    </submittedName>
</protein>
<accession>C8PPC5</accession>
<dbReference type="EMBL" id="ACYH01000027">
    <property type="protein sequence ID" value="EEV20697.1"/>
    <property type="molecule type" value="Genomic_DNA"/>
</dbReference>
<proteinExistence type="predicted"/>
<comment type="caution">
    <text evidence="1">The sequence shown here is derived from an EMBL/GenBank/DDBJ whole genome shotgun (WGS) entry which is preliminary data.</text>
</comment>